<dbReference type="GO" id="GO:0006508">
    <property type="term" value="P:proteolysis"/>
    <property type="evidence" value="ECO:0007669"/>
    <property type="project" value="InterPro"/>
</dbReference>
<keyword evidence="10" id="KW-1185">Reference proteome</keyword>
<evidence type="ECO:0000256" key="7">
    <source>
        <dbReference type="RuleBase" id="RU004016"/>
    </source>
</evidence>
<evidence type="ECO:0000313" key="9">
    <source>
        <dbReference type="EMBL" id="PWC08236.1"/>
    </source>
</evidence>
<gene>
    <name evidence="9" type="ORF">DF223_02505</name>
</gene>
<feature type="domain" description="Peptidase S11 D-alanyl-D-alanine carboxypeptidase A N-terminal" evidence="8">
    <location>
        <begin position="78"/>
        <end position="262"/>
    </location>
</feature>
<evidence type="ECO:0000256" key="1">
    <source>
        <dbReference type="ARBA" id="ARBA00007164"/>
    </source>
</evidence>
<reference evidence="10" key="1">
    <citation type="submission" date="2018-04" db="EMBL/GenBank/DDBJ databases">
        <authorList>
            <person name="Liu S."/>
            <person name="Wang Z."/>
            <person name="Li J."/>
        </authorList>
    </citation>
    <scope>NUCLEOTIDE SEQUENCE [LARGE SCALE GENOMIC DNA]</scope>
    <source>
        <strain evidence="10">622</strain>
    </source>
</reference>
<proteinExistence type="inferred from homology"/>
<dbReference type="Proteomes" id="UP000244962">
    <property type="component" value="Unassembled WGS sequence"/>
</dbReference>
<keyword evidence="5" id="KW-0573">Peptidoglycan synthesis</keyword>
<dbReference type="GO" id="GO:0008360">
    <property type="term" value="P:regulation of cell shape"/>
    <property type="evidence" value="ECO:0007669"/>
    <property type="project" value="UniProtKB-KW"/>
</dbReference>
<evidence type="ECO:0000313" key="10">
    <source>
        <dbReference type="Proteomes" id="UP000244962"/>
    </source>
</evidence>
<dbReference type="EMBL" id="QEFB01000001">
    <property type="protein sequence ID" value="PWC08236.1"/>
    <property type="molecule type" value="Genomic_DNA"/>
</dbReference>
<keyword evidence="3" id="KW-0378">Hydrolase</keyword>
<dbReference type="GO" id="GO:0009252">
    <property type="term" value="P:peptidoglycan biosynthetic process"/>
    <property type="evidence" value="ECO:0007669"/>
    <property type="project" value="UniProtKB-KW"/>
</dbReference>
<organism evidence="9 10">
    <name type="scientific">Mycetocola zhujimingii</name>
    <dbReference type="NCBI Taxonomy" id="2079792"/>
    <lineage>
        <taxon>Bacteria</taxon>
        <taxon>Bacillati</taxon>
        <taxon>Actinomycetota</taxon>
        <taxon>Actinomycetes</taxon>
        <taxon>Micrococcales</taxon>
        <taxon>Microbacteriaceae</taxon>
        <taxon>Mycetocola</taxon>
    </lineage>
</organism>
<dbReference type="PRINTS" id="PR00725">
    <property type="entry name" value="DADACBPTASE1"/>
</dbReference>
<dbReference type="InterPro" id="IPR018044">
    <property type="entry name" value="Peptidase_S11"/>
</dbReference>
<evidence type="ECO:0000256" key="5">
    <source>
        <dbReference type="ARBA" id="ARBA00022984"/>
    </source>
</evidence>
<evidence type="ECO:0000256" key="6">
    <source>
        <dbReference type="ARBA" id="ARBA00023316"/>
    </source>
</evidence>
<evidence type="ECO:0000256" key="4">
    <source>
        <dbReference type="ARBA" id="ARBA00022960"/>
    </source>
</evidence>
<keyword evidence="6" id="KW-0961">Cell wall biogenesis/degradation</keyword>
<dbReference type="RefSeq" id="WP_108962051.1">
    <property type="nucleotide sequence ID" value="NZ_QEFB01000001.1"/>
</dbReference>
<dbReference type="AlphaFoldDB" id="A0A2U1TH99"/>
<protein>
    <recommendedName>
        <fullName evidence="8">Peptidase S11 D-alanyl-D-alanine carboxypeptidase A N-terminal domain-containing protein</fullName>
    </recommendedName>
</protein>
<dbReference type="Gene3D" id="3.40.710.10">
    <property type="entry name" value="DD-peptidase/beta-lactamase superfamily"/>
    <property type="match status" value="1"/>
</dbReference>
<comment type="similarity">
    <text evidence="1 7">Belongs to the peptidase S11 family.</text>
</comment>
<accession>A0A2U1TH99</accession>
<evidence type="ECO:0000256" key="2">
    <source>
        <dbReference type="ARBA" id="ARBA00022729"/>
    </source>
</evidence>
<dbReference type="GO" id="GO:0071555">
    <property type="term" value="P:cell wall organization"/>
    <property type="evidence" value="ECO:0007669"/>
    <property type="project" value="UniProtKB-KW"/>
</dbReference>
<keyword evidence="2" id="KW-0732">Signal</keyword>
<name>A0A2U1TH99_9MICO</name>
<evidence type="ECO:0000259" key="8">
    <source>
        <dbReference type="Pfam" id="PF00768"/>
    </source>
</evidence>
<comment type="caution">
    <text evidence="9">The sequence shown here is derived from an EMBL/GenBank/DDBJ whole genome shotgun (WGS) entry which is preliminary data.</text>
</comment>
<dbReference type="SUPFAM" id="SSF56601">
    <property type="entry name" value="beta-lactamase/transpeptidase-like"/>
    <property type="match status" value="1"/>
</dbReference>
<dbReference type="GO" id="GO:0009002">
    <property type="term" value="F:serine-type D-Ala-D-Ala carboxypeptidase activity"/>
    <property type="evidence" value="ECO:0007669"/>
    <property type="project" value="InterPro"/>
</dbReference>
<dbReference type="InterPro" id="IPR012338">
    <property type="entry name" value="Beta-lactam/transpept-like"/>
</dbReference>
<dbReference type="InterPro" id="IPR001967">
    <property type="entry name" value="Peptidase_S11_N"/>
</dbReference>
<dbReference type="Pfam" id="PF00768">
    <property type="entry name" value="Peptidase_S11"/>
    <property type="match status" value="1"/>
</dbReference>
<sequence>MGVARGLGIFAGTLVILGAGLYGPVTLVGPLPAASVTALPASAPDAASVPPALPTTGASAVTEAPDTAPLAVAGTPDAVPMAGITKTITALVVLDAKPLVDGAPGGTVPITSDDYLNYVDYRDAGTRTVTVYTEDQWTQREMLQALLLGSSNNHADTLARWAFGSTEAYVEAANAWLVENGMTETTVVDATGLDEASVGTAKDLSRLAALALTNPAISSVLAEPVTGLPSRRGITNTTTYLPEQQVVGISRSYTDAAGICLLFAGDVTIEGESYRFYGAFLRQPDWDTLETAVTAVMESARAGVTPTPVLAEATPVVSFTTAWGDSANGISGASPARLRWSAATPEIDVKTDEVTSAGTGTKVGSISVVDGSTSARTSLTLDGALTDPGVFWRLSHPIPVIGALIDSLND</sequence>
<evidence type="ECO:0000256" key="3">
    <source>
        <dbReference type="ARBA" id="ARBA00022801"/>
    </source>
</evidence>
<keyword evidence="4" id="KW-0133">Cell shape</keyword>